<name>A0A8R2G9J9_BOMMO</name>
<feature type="domain" description="Peptidase M16 middle/third" evidence="16">
    <location>
        <begin position="410"/>
        <end position="694"/>
    </location>
</feature>
<evidence type="ECO:0000256" key="13">
    <source>
        <dbReference type="SAM" id="MobiDB-lite"/>
    </source>
</evidence>
<evidence type="ECO:0000313" key="18">
    <source>
        <dbReference type="EnsemblMetazoa" id="XP_012545954.2"/>
    </source>
</evidence>
<keyword evidence="6" id="KW-0482">Metalloprotease</keyword>
<dbReference type="Pfam" id="PF22456">
    <property type="entry name" value="PqqF-like_C_4"/>
    <property type="match status" value="1"/>
</dbReference>
<dbReference type="InterPro" id="IPR007863">
    <property type="entry name" value="Peptidase_M16_C"/>
</dbReference>
<dbReference type="GO" id="GO:0005739">
    <property type="term" value="C:mitochondrion"/>
    <property type="evidence" value="ECO:0007669"/>
    <property type="project" value="TreeGrafter"/>
</dbReference>
<evidence type="ECO:0000256" key="6">
    <source>
        <dbReference type="ARBA" id="ARBA00023049"/>
    </source>
</evidence>
<dbReference type="EnsemblMetazoa" id="XM_004926288.4">
    <property type="protein sequence ID" value="XP_004926345.2"/>
    <property type="gene ID" value="LOC101745525"/>
</dbReference>
<reference evidence="19" key="1">
    <citation type="journal article" date="2008" name="Insect Biochem. Mol. Biol.">
        <title>The genome of a lepidopteran model insect, the silkworm Bombyx mori.</title>
        <authorList>
            <consortium name="International Silkworm Genome Consortium"/>
        </authorList>
    </citation>
    <scope>NUCLEOTIDE SEQUENCE [LARGE SCALE GENOMIC DNA]</scope>
    <source>
        <strain evidence="19">p50T</strain>
    </source>
</reference>
<dbReference type="FunFam" id="3.30.830.10:FF:000005">
    <property type="entry name" value="nardilysin isoform X1"/>
    <property type="match status" value="1"/>
</dbReference>
<evidence type="ECO:0000313" key="19">
    <source>
        <dbReference type="Proteomes" id="UP000005204"/>
    </source>
</evidence>
<keyword evidence="19" id="KW-1185">Reference proteome</keyword>
<feature type="region of interest" description="Disordered" evidence="13">
    <location>
        <begin position="1"/>
        <end position="32"/>
    </location>
</feature>
<evidence type="ECO:0000256" key="7">
    <source>
        <dbReference type="ARBA" id="ARBA00052248"/>
    </source>
</evidence>
<dbReference type="EC" id="3.4.24.56" evidence="8"/>
<dbReference type="KEGG" id="bmor:101745525"/>
<evidence type="ECO:0000256" key="10">
    <source>
        <dbReference type="ARBA" id="ARBA00074992"/>
    </source>
</evidence>
<dbReference type="InterPro" id="IPR054734">
    <property type="entry name" value="PqqF-like_C_4"/>
</dbReference>
<dbReference type="PANTHER" id="PTHR43690:SF18">
    <property type="entry name" value="INSULIN-DEGRADING ENZYME-RELATED"/>
    <property type="match status" value="1"/>
</dbReference>
<dbReference type="GO" id="GO:0046872">
    <property type="term" value="F:metal ion binding"/>
    <property type="evidence" value="ECO:0007669"/>
    <property type="project" value="UniProtKB-KW"/>
</dbReference>
<keyword evidence="5" id="KW-0862">Zinc</keyword>
<evidence type="ECO:0000256" key="3">
    <source>
        <dbReference type="ARBA" id="ARBA00022723"/>
    </source>
</evidence>
<dbReference type="PROSITE" id="PS00143">
    <property type="entry name" value="INSULINASE"/>
    <property type="match status" value="1"/>
</dbReference>
<evidence type="ECO:0000256" key="11">
    <source>
        <dbReference type="ARBA" id="ARBA00080349"/>
    </source>
</evidence>
<evidence type="ECO:0000259" key="14">
    <source>
        <dbReference type="Pfam" id="PF00675"/>
    </source>
</evidence>
<proteinExistence type="inferred from homology"/>
<feature type="domain" description="Peptidase M16 N-terminal" evidence="14">
    <location>
        <begin position="62"/>
        <end position="199"/>
    </location>
</feature>
<evidence type="ECO:0000259" key="17">
    <source>
        <dbReference type="Pfam" id="PF22456"/>
    </source>
</evidence>
<dbReference type="Proteomes" id="UP000005204">
    <property type="component" value="Unassembled WGS sequence"/>
</dbReference>
<evidence type="ECO:0000259" key="15">
    <source>
        <dbReference type="Pfam" id="PF05193"/>
    </source>
</evidence>
<dbReference type="FunFam" id="3.30.830.10:FF:000003">
    <property type="entry name" value="Insulin-degrading enzyme"/>
    <property type="match status" value="1"/>
</dbReference>
<dbReference type="Pfam" id="PF05193">
    <property type="entry name" value="Peptidase_M16_C"/>
    <property type="match status" value="1"/>
</dbReference>
<feature type="domain" description="Peptidase M16 C-terminal" evidence="15">
    <location>
        <begin position="226"/>
        <end position="404"/>
    </location>
</feature>
<feature type="domain" description="Coenzyme PQQ synthesis protein F-like C-terminal lobe" evidence="17">
    <location>
        <begin position="799"/>
        <end position="897"/>
    </location>
</feature>
<dbReference type="GO" id="GO:0004222">
    <property type="term" value="F:metalloendopeptidase activity"/>
    <property type="evidence" value="ECO:0007669"/>
    <property type="project" value="UniProtKB-EC"/>
</dbReference>
<dbReference type="InterPro" id="IPR032632">
    <property type="entry name" value="Peptidase_M16_M"/>
</dbReference>
<evidence type="ECO:0000259" key="16">
    <source>
        <dbReference type="Pfam" id="PF16187"/>
    </source>
</evidence>
<comment type="similarity">
    <text evidence="1 12">Belongs to the peptidase M16 family.</text>
</comment>
<keyword evidence="2" id="KW-0645">Protease</keyword>
<dbReference type="Pfam" id="PF00675">
    <property type="entry name" value="Peptidase_M16"/>
    <property type="match status" value="1"/>
</dbReference>
<accession>A0A8R2G9J9</accession>
<comment type="catalytic activity">
    <reaction evidence="7">
        <text>Degradation of insulin, glucagon and other polypeptides. No action on proteins.</text>
        <dbReference type="EC" id="3.4.24.56"/>
    </reaction>
</comment>
<dbReference type="Gene3D" id="3.30.830.10">
    <property type="entry name" value="Metalloenzyme, LuxS/M16 peptidase-like"/>
    <property type="match status" value="4"/>
</dbReference>
<dbReference type="InterPro" id="IPR011249">
    <property type="entry name" value="Metalloenz_LuxS/M16"/>
</dbReference>
<dbReference type="RefSeq" id="XP_012545954.2">
    <property type="nucleotide sequence ID" value="XM_012690500.4"/>
</dbReference>
<keyword evidence="4" id="KW-0378">Hydrolase</keyword>
<dbReference type="InterPro" id="IPR011765">
    <property type="entry name" value="Pept_M16_N"/>
</dbReference>
<evidence type="ECO:0000256" key="9">
    <source>
        <dbReference type="ARBA" id="ARBA00070422"/>
    </source>
</evidence>
<dbReference type="GeneID" id="101745525"/>
<dbReference type="EnsemblMetazoa" id="XM_012690500.3">
    <property type="protein sequence ID" value="XP_012545954.2"/>
    <property type="gene ID" value="LOC101745525"/>
</dbReference>
<dbReference type="GO" id="GO:0043171">
    <property type="term" value="P:peptide catabolic process"/>
    <property type="evidence" value="ECO:0007669"/>
    <property type="project" value="TreeGrafter"/>
</dbReference>
<dbReference type="GO" id="GO:0005829">
    <property type="term" value="C:cytosol"/>
    <property type="evidence" value="ECO:0007669"/>
    <property type="project" value="TreeGrafter"/>
</dbReference>
<organism evidence="18 19">
    <name type="scientific">Bombyx mori</name>
    <name type="common">Silk moth</name>
    <dbReference type="NCBI Taxonomy" id="7091"/>
    <lineage>
        <taxon>Eukaryota</taxon>
        <taxon>Metazoa</taxon>
        <taxon>Ecdysozoa</taxon>
        <taxon>Arthropoda</taxon>
        <taxon>Hexapoda</taxon>
        <taxon>Insecta</taxon>
        <taxon>Pterygota</taxon>
        <taxon>Neoptera</taxon>
        <taxon>Endopterygota</taxon>
        <taxon>Lepidoptera</taxon>
        <taxon>Glossata</taxon>
        <taxon>Ditrysia</taxon>
        <taxon>Bombycoidea</taxon>
        <taxon>Bombycidae</taxon>
        <taxon>Bombycinae</taxon>
        <taxon>Bombyx</taxon>
    </lineage>
</organism>
<evidence type="ECO:0000256" key="8">
    <source>
        <dbReference type="ARBA" id="ARBA00066874"/>
    </source>
</evidence>
<evidence type="ECO:0000256" key="2">
    <source>
        <dbReference type="ARBA" id="ARBA00022670"/>
    </source>
</evidence>
<dbReference type="GO" id="GO:0051603">
    <property type="term" value="P:proteolysis involved in protein catabolic process"/>
    <property type="evidence" value="ECO:0007669"/>
    <property type="project" value="TreeGrafter"/>
</dbReference>
<evidence type="ECO:0000256" key="1">
    <source>
        <dbReference type="ARBA" id="ARBA00007261"/>
    </source>
</evidence>
<dbReference type="SUPFAM" id="SSF63411">
    <property type="entry name" value="LuxS/MPP-like metallohydrolase"/>
    <property type="match status" value="4"/>
</dbReference>
<protein>
    <recommendedName>
        <fullName evidence="9">Insulin-degrading enzyme</fullName>
        <ecNumber evidence="8">3.4.24.56</ecNumber>
    </recommendedName>
    <alternativeName>
        <fullName evidence="11">Insulin protease</fullName>
    </alternativeName>
    <alternativeName>
        <fullName evidence="10">Insulysin</fullName>
    </alternativeName>
</protein>
<dbReference type="PANTHER" id="PTHR43690">
    <property type="entry name" value="NARDILYSIN"/>
    <property type="match status" value="1"/>
</dbReference>
<dbReference type="Pfam" id="PF16187">
    <property type="entry name" value="Peptidase_M16_M"/>
    <property type="match status" value="1"/>
</dbReference>
<dbReference type="InterPro" id="IPR001431">
    <property type="entry name" value="Pept_M16_Zn_BS"/>
</dbReference>
<dbReference type="CTD" id="3416"/>
<keyword evidence="3" id="KW-0479">Metal-binding</keyword>
<evidence type="ECO:0000256" key="4">
    <source>
        <dbReference type="ARBA" id="ARBA00022801"/>
    </source>
</evidence>
<sequence>MAIGKSTLGLRDPGSGVPPNSGGSRSPAGASNVGVMGRYNNIIKSQEDKSSYRGLILSNRMKVLLVSDPKTEKSAAALDVNVGYLSDPDELPGLAHFCEHMLFLGTEKYPQENEYSKFLSEHGGGSNASTAMDHTTYYFDVLPPHLGRALDIFAQFFIRPLFTESATSRELNAVNSEHEKNTTSNYWRLEQVNCALADPRHPYSKFGTGNKETLDIIPKSKGINVRDELLKFHERWYSSNIMTLAVLGKESLDELEALVVPLFGPVLDRDVTAPSWPEHPFPPSRRRTRVHCVPVKDTRSLSISFPSPDMRRYYKSGPARYVSHAVGHEGPGSLLAALKARGWCNNLSADPTGGARGFGFFDVLVDLTEEGIDHVDDIITLLFQYLAMLRAQGPQQWVWEEQRELSAISFRFQDKYEPRHFVKGHVSLLQDYPIEDVLSVYDLMTEWRPDLIEELLDCLTPENIRVAVMAKRFEEKCTQIEPWYGTKYLRETIEDAKIKTWRSATPTQELHLPSVNEYIPTRLEVLESEEESTTAAPTAPTIIKDTPLVRLWYKLDSEFRLPKATMRFSYVSPLPNSDPLHYNLCTVWVMLVRDALQQSTYSASLAGLSWSLGSEVNGITITINGYDDKQHVLLDTISGMLSAKPDPQRFEIIKEIFVRAMKNYETEQPYQHALLEQTMCLTDVCWTRPQLLAAAQVMTVDQLEDFISRMLRKVHIEGLIIGNVTKERALEMADGLEAKLPKDGTPLLAQQLLQRREVEIEKGAWYCSEIENRIHRSSCTSVYYSCGLRASRSNVLLELLEQALSEPCFHVLRTQEQLGYIVVSGVRRANGVQGLRVIVQGDKHPRYLETRIEAFISNAQEYLENMKNEEFLKFRSALAARKLEKAKHIGERATRFWSEIATQMYNFDRATIEVEQLNAVTQQDLIEYYKKHISPKSDERRKLSVHVVSTAEGGAGRLSPDNDTVIDTRSDRQPIIVTDIVEFKSRRGLYPHPVPFMSVPRKGAHCKL</sequence>
<dbReference type="InterPro" id="IPR050626">
    <property type="entry name" value="Peptidase_M16"/>
</dbReference>
<evidence type="ECO:0000256" key="5">
    <source>
        <dbReference type="ARBA" id="ARBA00022833"/>
    </source>
</evidence>
<dbReference type="RefSeq" id="XP_004926345.2">
    <property type="nucleotide sequence ID" value="XM_004926288.5"/>
</dbReference>
<dbReference type="FunFam" id="3.30.830.10:FF:000004">
    <property type="entry name" value="Putative insulin-degrading enzyme"/>
    <property type="match status" value="1"/>
</dbReference>
<dbReference type="AlphaFoldDB" id="A0A8R2G9J9"/>
<reference evidence="18" key="2">
    <citation type="submission" date="2022-06" db="UniProtKB">
        <authorList>
            <consortium name="EnsemblMetazoa"/>
        </authorList>
    </citation>
    <scope>IDENTIFICATION</scope>
    <source>
        <strain evidence="18">p50T (Dazao)</strain>
    </source>
</reference>
<evidence type="ECO:0000256" key="12">
    <source>
        <dbReference type="RuleBase" id="RU004447"/>
    </source>
</evidence>
<feature type="compositionally biased region" description="Low complexity" evidence="13">
    <location>
        <begin position="13"/>
        <end position="27"/>
    </location>
</feature>